<gene>
    <name evidence="1" type="ORF">EV644_101153</name>
</gene>
<protein>
    <submittedName>
        <fullName evidence="1">Uncharacterized protein DUF2877</fullName>
    </submittedName>
</protein>
<sequence length="268" mass="27595">MPAHLRPLVVGSGVDVAHVDGAHGTVVGTFRHGCYVQVGGEVYAIAGPAVAPGPIHLIVAAPPARVTEGLAVWRDGARLRSSHWQVELGEAAFFAPWRPGRADLHHAAAALGSMLESLAVPADLEPRWHSVRRAVAAGDLVASRELLEGRGGGLTPTGDDVLAGLLLVHAWRGEDEDTLLRVARDTATTNLSRSFLTWAARGQSVAPVHDLVASAAGHDRPAFDRAVGTVSAIGGSSGTALLWGIGLATAASVNLVRPAGVPPARSSA</sequence>
<keyword evidence="2" id="KW-1185">Reference proteome</keyword>
<evidence type="ECO:0000313" key="2">
    <source>
        <dbReference type="Proteomes" id="UP000295818"/>
    </source>
</evidence>
<dbReference type="RefSeq" id="WP_132187453.1">
    <property type="nucleotide sequence ID" value="NZ_SLWM01000001.1"/>
</dbReference>
<dbReference type="Pfam" id="PF11392">
    <property type="entry name" value="AllH"/>
    <property type="match status" value="1"/>
</dbReference>
<dbReference type="InterPro" id="IPR021530">
    <property type="entry name" value="AllH-like"/>
</dbReference>
<proteinExistence type="predicted"/>
<evidence type="ECO:0000313" key="1">
    <source>
        <dbReference type="EMBL" id="TCO31513.1"/>
    </source>
</evidence>
<reference evidence="1 2" key="1">
    <citation type="journal article" date="2015" name="Stand. Genomic Sci.">
        <title>Genomic Encyclopedia of Bacterial and Archaeal Type Strains, Phase III: the genomes of soil and plant-associated and newly described type strains.</title>
        <authorList>
            <person name="Whitman W.B."/>
            <person name="Woyke T."/>
            <person name="Klenk H.P."/>
            <person name="Zhou Y."/>
            <person name="Lilburn T.G."/>
            <person name="Beck B.J."/>
            <person name="De Vos P."/>
            <person name="Vandamme P."/>
            <person name="Eisen J.A."/>
            <person name="Garrity G."/>
            <person name="Hugenholtz P."/>
            <person name="Kyrpides N.C."/>
        </authorList>
    </citation>
    <scope>NUCLEOTIDE SEQUENCE [LARGE SCALE GENOMIC DNA]</scope>
    <source>
        <strain evidence="1 2">VKM Ac-2538</strain>
    </source>
</reference>
<accession>A0ABY2BTY8</accession>
<name>A0ABY2BTY8_9ACTN</name>
<comment type="caution">
    <text evidence="1">The sequence shown here is derived from an EMBL/GenBank/DDBJ whole genome shotgun (WGS) entry which is preliminary data.</text>
</comment>
<dbReference type="EMBL" id="SLWM01000001">
    <property type="protein sequence ID" value="TCO31513.1"/>
    <property type="molecule type" value="Genomic_DNA"/>
</dbReference>
<dbReference type="Proteomes" id="UP000295818">
    <property type="component" value="Unassembled WGS sequence"/>
</dbReference>
<organism evidence="1 2">
    <name type="scientific">Kribbella orskensis</name>
    <dbReference type="NCBI Taxonomy" id="2512216"/>
    <lineage>
        <taxon>Bacteria</taxon>
        <taxon>Bacillati</taxon>
        <taxon>Actinomycetota</taxon>
        <taxon>Actinomycetes</taxon>
        <taxon>Propionibacteriales</taxon>
        <taxon>Kribbellaceae</taxon>
        <taxon>Kribbella</taxon>
    </lineage>
</organism>